<sequence>MKGSDQTSPYASEPISLDGTVYLVIAKPSHVATWLIGPHIDGGSPLDALGGSLLAVTVRRVFGRAPHHVLVQERVGWLRWRTVYDCSFPTFEQAYRHALDKEHELTNGEWAALRPQASTTPGDLPRDHQRSCDAPPCRRRGR</sequence>
<dbReference type="EMBL" id="BAFE01000027">
    <property type="protein sequence ID" value="GAB47732.1"/>
    <property type="molecule type" value="Genomic_DNA"/>
</dbReference>
<gene>
    <name evidence="2" type="ORF">MOPEL_029_00110</name>
</gene>
<dbReference type="AlphaFoldDB" id="H5UPS7"/>
<protein>
    <submittedName>
        <fullName evidence="2">Uncharacterized protein</fullName>
    </submittedName>
</protein>
<feature type="region of interest" description="Disordered" evidence="1">
    <location>
        <begin position="109"/>
        <end position="142"/>
    </location>
</feature>
<dbReference type="Proteomes" id="UP000004367">
    <property type="component" value="Unassembled WGS sequence"/>
</dbReference>
<reference evidence="2 3" key="1">
    <citation type="submission" date="2012-02" db="EMBL/GenBank/DDBJ databases">
        <title>Whole genome shotgun sequence of Mobilicoccus pelagius NBRC 104925.</title>
        <authorList>
            <person name="Yoshida Y."/>
            <person name="Hosoyama A."/>
            <person name="Tsuchikane K."/>
            <person name="Katsumata H."/>
            <person name="Yamazaki S."/>
            <person name="Fujita N."/>
        </authorList>
    </citation>
    <scope>NUCLEOTIDE SEQUENCE [LARGE SCALE GENOMIC DNA]</scope>
    <source>
        <strain evidence="2 3">NBRC 104925</strain>
    </source>
</reference>
<dbReference type="RefSeq" id="WP_009481630.1">
    <property type="nucleotide sequence ID" value="NZ_BAFE01000027.1"/>
</dbReference>
<evidence type="ECO:0000313" key="3">
    <source>
        <dbReference type="Proteomes" id="UP000004367"/>
    </source>
</evidence>
<keyword evidence="3" id="KW-1185">Reference proteome</keyword>
<evidence type="ECO:0000313" key="2">
    <source>
        <dbReference type="EMBL" id="GAB47732.1"/>
    </source>
</evidence>
<accession>H5UPS7</accession>
<proteinExistence type="predicted"/>
<name>H5UPS7_9MICO</name>
<comment type="caution">
    <text evidence="2">The sequence shown here is derived from an EMBL/GenBank/DDBJ whole genome shotgun (WGS) entry which is preliminary data.</text>
</comment>
<organism evidence="2 3">
    <name type="scientific">Mobilicoccus pelagius NBRC 104925</name>
    <dbReference type="NCBI Taxonomy" id="1089455"/>
    <lineage>
        <taxon>Bacteria</taxon>
        <taxon>Bacillati</taxon>
        <taxon>Actinomycetota</taxon>
        <taxon>Actinomycetes</taxon>
        <taxon>Micrococcales</taxon>
        <taxon>Dermatophilaceae</taxon>
        <taxon>Mobilicoccus</taxon>
    </lineage>
</organism>
<evidence type="ECO:0000256" key="1">
    <source>
        <dbReference type="SAM" id="MobiDB-lite"/>
    </source>
</evidence>